<sequence length="120" mass="12343">MATVFNELPHDGAFIISTANGTRATDQAVIYNAGSAPLAFSGGLVLSAGSNGYVPYTGDAAAEAILYGRVTVPAAGSARATIVHRDAEVQAAALLWDPAVTDAKKLTAKSDLEKRGILLR</sequence>
<name>A0AAN0VG50_9PROT</name>
<dbReference type="EMBL" id="CP003181">
    <property type="protein sequence ID" value="AHJ63245.1"/>
    <property type="molecule type" value="Genomic_DNA"/>
</dbReference>
<protein>
    <recommendedName>
        <fullName evidence="3">Phage protein</fullName>
    </recommendedName>
</protein>
<dbReference type="InterPro" id="IPR004195">
    <property type="entry name" value="Head_decoration_D"/>
</dbReference>
<evidence type="ECO:0008006" key="3">
    <source>
        <dbReference type="Google" id="ProtNLM"/>
    </source>
</evidence>
<accession>A0AAN0VG50</accession>
<gene>
    <name evidence="1" type="ORF">GbCGDNIH3_7063</name>
</gene>
<dbReference type="Pfam" id="PF02924">
    <property type="entry name" value="HDPD"/>
    <property type="match status" value="1"/>
</dbReference>
<organism evidence="1 2">
    <name type="scientific">Granulibacter bethesdensis</name>
    <dbReference type="NCBI Taxonomy" id="364410"/>
    <lineage>
        <taxon>Bacteria</taxon>
        <taxon>Pseudomonadati</taxon>
        <taxon>Pseudomonadota</taxon>
        <taxon>Alphaproteobacteria</taxon>
        <taxon>Acetobacterales</taxon>
        <taxon>Acetobacteraceae</taxon>
        <taxon>Granulibacter</taxon>
    </lineage>
</organism>
<proteinExistence type="predicted"/>
<dbReference type="RefSeq" id="WP_025286809.1">
    <property type="nucleotide sequence ID" value="NZ_CP003181.2"/>
</dbReference>
<evidence type="ECO:0000313" key="1">
    <source>
        <dbReference type="EMBL" id="AHJ63245.1"/>
    </source>
</evidence>
<dbReference type="KEGG" id="gbc:GbCGDNIH3_7063"/>
<dbReference type="AlphaFoldDB" id="A0AAN0VG50"/>
<reference evidence="2" key="1">
    <citation type="submission" date="2012-06" db="EMBL/GenBank/DDBJ databases">
        <title>Genome analysis of multiple Granulibacter bethesdensis isolates demonstrates substantial genome diversity.</title>
        <authorList>
            <person name="Greenberg D.E."/>
            <person name="Porcella S.F."/>
            <person name="Zarember K."/>
            <person name="Zelazny A.M."/>
            <person name="Bruno D."/>
            <person name="Martens C."/>
            <person name="Barbian K.D."/>
            <person name="Jaske E."/>
            <person name="Holland S.M."/>
        </authorList>
    </citation>
    <scope>NUCLEOTIDE SEQUENCE [LARGE SCALE GENOMIC DNA]</scope>
    <source>
        <strain evidence="2">CGDNIH3</strain>
    </source>
</reference>
<dbReference type="Proteomes" id="UP000019438">
    <property type="component" value="Chromosome"/>
</dbReference>
<evidence type="ECO:0000313" key="2">
    <source>
        <dbReference type="Proteomes" id="UP000019438"/>
    </source>
</evidence>